<dbReference type="RefSeq" id="WP_208599175.1">
    <property type="nucleotide sequence ID" value="NZ_FNIZ01000008.1"/>
</dbReference>
<dbReference type="STRING" id="240303.SAMN05421677_10845"/>
<name>A0A1H0MI57_HALAD</name>
<evidence type="ECO:0008006" key="3">
    <source>
        <dbReference type="Google" id="ProtNLM"/>
    </source>
</evidence>
<proteinExistence type="predicted"/>
<dbReference type="CDD" id="cd11533">
    <property type="entry name" value="NTP-PPase_Af0060_like"/>
    <property type="match status" value="1"/>
</dbReference>
<dbReference type="EMBL" id="FNIZ01000008">
    <property type="protein sequence ID" value="SDO80067.1"/>
    <property type="molecule type" value="Genomic_DNA"/>
</dbReference>
<evidence type="ECO:0000313" key="1">
    <source>
        <dbReference type="EMBL" id="SDO80067.1"/>
    </source>
</evidence>
<protein>
    <recommendedName>
        <fullName evidence="3">MazG nucleotide pyrophosphohydrolase domain-containing protein</fullName>
    </recommendedName>
</protein>
<reference evidence="2" key="1">
    <citation type="submission" date="2016-10" db="EMBL/GenBank/DDBJ databases">
        <authorList>
            <person name="Varghese N."/>
            <person name="Submissions S."/>
        </authorList>
    </citation>
    <scope>NUCLEOTIDE SEQUENCE [LARGE SCALE GENOMIC DNA]</scope>
    <source>
        <strain evidence="2">CGMCC 1.3703</strain>
    </source>
</reference>
<dbReference type="InterPro" id="IPR044548">
    <property type="entry name" value="AF0060_NTP-PPase_MazG-like"/>
</dbReference>
<dbReference type="AlphaFoldDB" id="A0A1H0MI57"/>
<organism evidence="1 2">
    <name type="scientific">Halobacillus aidingensis</name>
    <dbReference type="NCBI Taxonomy" id="240303"/>
    <lineage>
        <taxon>Bacteria</taxon>
        <taxon>Bacillati</taxon>
        <taxon>Bacillota</taxon>
        <taxon>Bacilli</taxon>
        <taxon>Bacillales</taxon>
        <taxon>Bacillaceae</taxon>
        <taxon>Halobacillus</taxon>
    </lineage>
</organism>
<keyword evidence="2" id="KW-1185">Reference proteome</keyword>
<dbReference type="Proteomes" id="UP000198860">
    <property type="component" value="Unassembled WGS sequence"/>
</dbReference>
<evidence type="ECO:0000313" key="2">
    <source>
        <dbReference type="Proteomes" id="UP000198860"/>
    </source>
</evidence>
<accession>A0A1H0MI57</accession>
<sequence length="92" mass="10548">MLRRYMPAVISDVEAERERQDAKWGLQRHSYPYWLTILAEEHGEVAQAMQKGSVSYKNSDADDLYTELIHVAAVAVAIAEQVKEERDVAKRD</sequence>
<dbReference type="SUPFAM" id="SSF101386">
    <property type="entry name" value="all-alpha NTP pyrophosphatases"/>
    <property type="match status" value="1"/>
</dbReference>
<gene>
    <name evidence="1" type="ORF">SAMN05421677_10845</name>
</gene>